<accession>A0A0B5JBQ3</accession>
<dbReference type="Proteomes" id="UP000202511">
    <property type="component" value="Segment"/>
</dbReference>
<reference evidence="1 2" key="1">
    <citation type="journal article" date="2015" name="Parasitol. Res.">
        <title>Viruses in close associations with free-living amoebae.</title>
        <authorList>
            <person name="Scheid P."/>
        </authorList>
    </citation>
    <scope>NUCLEOTIDE SEQUENCE [LARGE SCALE GENOMIC DNA]</scope>
    <source>
        <strain evidence="1">KlaHel</strain>
    </source>
</reference>
<protein>
    <submittedName>
        <fullName evidence="1">Uncharacterized protein</fullName>
    </submittedName>
</protein>
<name>A0A0B5JBQ3_9VIRU</name>
<organism evidence="1 2">
    <name type="scientific">Pandoravirus inopinatum</name>
    <dbReference type="NCBI Taxonomy" id="1605721"/>
    <lineage>
        <taxon>Viruses</taxon>
        <taxon>Pandoravirus</taxon>
    </lineage>
</organism>
<dbReference type="EMBL" id="KP136319">
    <property type="protein sequence ID" value="AJF96997.1"/>
    <property type="molecule type" value="Genomic_DNA"/>
</dbReference>
<evidence type="ECO:0000313" key="1">
    <source>
        <dbReference type="EMBL" id="AJF96997.1"/>
    </source>
</evidence>
<dbReference type="GeneID" id="23461914"/>
<dbReference type="RefSeq" id="YP_009119232.1">
    <property type="nucleotide sequence ID" value="NC_026440.1"/>
</dbReference>
<sequence>MVPGDGRGDDLDRRRRAAQRCALCLRHVRRPFFLFFQPGKNRRWASEKVPVSSFFLTLAGGRDRTRLSRLASWAASAFDSPARRTKRHPHFLFFFPKKQTMTTTQTNRAPFFF</sequence>
<proteinExistence type="predicted"/>
<dbReference type="KEGG" id="vg:23461914"/>
<evidence type="ECO:0000313" key="2">
    <source>
        <dbReference type="Proteomes" id="UP000202511"/>
    </source>
</evidence>